<evidence type="ECO:0000256" key="1">
    <source>
        <dbReference type="ARBA" id="ARBA00004651"/>
    </source>
</evidence>
<keyword evidence="10" id="KW-1185">Reference proteome</keyword>
<keyword evidence="7 8" id="KW-0472">Membrane</keyword>
<dbReference type="RefSeq" id="WP_084070685.1">
    <property type="nucleotide sequence ID" value="NZ_FWXY01000019.1"/>
</dbReference>
<keyword evidence="5 8" id="KW-0812">Transmembrane</keyword>
<feature type="transmembrane region" description="Helical" evidence="8">
    <location>
        <begin position="381"/>
        <end position="405"/>
    </location>
</feature>
<dbReference type="InterPro" id="IPR000060">
    <property type="entry name" value="BCCT_transptr"/>
</dbReference>
<dbReference type="PANTHER" id="PTHR30047:SF7">
    <property type="entry name" value="HIGH-AFFINITY CHOLINE TRANSPORT PROTEIN"/>
    <property type="match status" value="1"/>
</dbReference>
<evidence type="ECO:0000256" key="2">
    <source>
        <dbReference type="ARBA" id="ARBA00005658"/>
    </source>
</evidence>
<name>A0A1W2DQB7_9BACT</name>
<organism evidence="9 10">
    <name type="scientific">Desulfocicer vacuolatum DSM 3385</name>
    <dbReference type="NCBI Taxonomy" id="1121400"/>
    <lineage>
        <taxon>Bacteria</taxon>
        <taxon>Pseudomonadati</taxon>
        <taxon>Thermodesulfobacteriota</taxon>
        <taxon>Desulfobacteria</taxon>
        <taxon>Desulfobacterales</taxon>
        <taxon>Desulfobacteraceae</taxon>
        <taxon>Desulfocicer</taxon>
    </lineage>
</organism>
<feature type="transmembrane region" description="Helical" evidence="8">
    <location>
        <begin position="209"/>
        <end position="230"/>
    </location>
</feature>
<feature type="transmembrane region" description="Helical" evidence="8">
    <location>
        <begin position="482"/>
        <end position="505"/>
    </location>
</feature>
<dbReference type="Proteomes" id="UP000192418">
    <property type="component" value="Unassembled WGS sequence"/>
</dbReference>
<feature type="transmembrane region" description="Helical" evidence="8">
    <location>
        <begin position="159"/>
        <end position="182"/>
    </location>
</feature>
<keyword evidence="3" id="KW-0813">Transport</keyword>
<evidence type="ECO:0000256" key="5">
    <source>
        <dbReference type="ARBA" id="ARBA00022692"/>
    </source>
</evidence>
<dbReference type="PANTHER" id="PTHR30047">
    <property type="entry name" value="HIGH-AFFINITY CHOLINE TRANSPORT PROTEIN-RELATED"/>
    <property type="match status" value="1"/>
</dbReference>
<feature type="transmembrane region" description="Helical" evidence="8">
    <location>
        <begin position="348"/>
        <end position="369"/>
    </location>
</feature>
<sequence length="565" mass="60976">MSIHPPVTELNITVEKKGFYQGFNSMVTLGSKFIIILLVLWAAVFSDQAGALLKKMQGWSFESFGAWYIYAMAFYVIACLGLAIHPSLGKTKLGDPGEKPEFSTFSWIAMMFGAGMGIGMLTFSTAEPIYHFASNPDTIMGLVAPKSEETLRSVYKWSFFHWGLSAWGCYAIVGLALSFFTYNRKLPLTIRSGLTPLFGKKLEGPLGNIVDISAVVATILGVAVTIGYGITQFASGMHTVFGADWMINAQGSPTNAAMIIGLVIIMAASILSAASGVGKGIKWLSNLNMFLSFALLIFFMIFGSPLVAIKSLALGMWDYLINFPIQGLTYWASSDVEPAATLYKWQSIWWTVFYWAWWIAFAPFVGLFFARISKGRSIREYVMGTMIIPAIMCFLWFTVVGGTAIDLELSGQAGGTILGAGQEAQLFATLKVILSSGVAKAVTAMVVFLLMTYLITSADSAVLIINTINSGGDESQKEKTHIIFWGTIITVLIATLLLAGGLAAIKSAMLVGALPFSLIMVLMGIALFKALIRDALRARQGGKIVPVGTDTTTARAAVKASVSEE</sequence>
<evidence type="ECO:0000256" key="4">
    <source>
        <dbReference type="ARBA" id="ARBA00022475"/>
    </source>
</evidence>
<protein>
    <submittedName>
        <fullName evidence="9">Choline/carnitine/betaine transport</fullName>
    </submittedName>
</protein>
<feature type="transmembrane region" description="Helical" evidence="8">
    <location>
        <begin position="441"/>
        <end position="462"/>
    </location>
</feature>
<feature type="transmembrane region" description="Helical" evidence="8">
    <location>
        <begin position="256"/>
        <end position="277"/>
    </location>
</feature>
<comment type="subcellular location">
    <subcellularLocation>
        <location evidence="1">Cell membrane</location>
        <topology evidence="1">Multi-pass membrane protein</topology>
    </subcellularLocation>
</comment>
<evidence type="ECO:0000256" key="3">
    <source>
        <dbReference type="ARBA" id="ARBA00022448"/>
    </source>
</evidence>
<feature type="transmembrane region" description="Helical" evidence="8">
    <location>
        <begin position="26"/>
        <end position="45"/>
    </location>
</feature>
<evidence type="ECO:0000313" key="10">
    <source>
        <dbReference type="Proteomes" id="UP000192418"/>
    </source>
</evidence>
<evidence type="ECO:0000256" key="7">
    <source>
        <dbReference type="ARBA" id="ARBA00023136"/>
    </source>
</evidence>
<dbReference type="GO" id="GO:0005886">
    <property type="term" value="C:plasma membrane"/>
    <property type="evidence" value="ECO:0007669"/>
    <property type="project" value="UniProtKB-SubCell"/>
</dbReference>
<reference evidence="9 10" key="1">
    <citation type="submission" date="2017-04" db="EMBL/GenBank/DDBJ databases">
        <authorList>
            <person name="Afonso C.L."/>
            <person name="Miller P.J."/>
            <person name="Scott M.A."/>
            <person name="Spackman E."/>
            <person name="Goraichik I."/>
            <person name="Dimitrov K.M."/>
            <person name="Suarez D.L."/>
            <person name="Swayne D.E."/>
        </authorList>
    </citation>
    <scope>NUCLEOTIDE SEQUENCE [LARGE SCALE GENOMIC DNA]</scope>
    <source>
        <strain evidence="9 10">DSM 3385</strain>
    </source>
</reference>
<dbReference type="EMBL" id="FWXY01000019">
    <property type="protein sequence ID" value="SMC99266.1"/>
    <property type="molecule type" value="Genomic_DNA"/>
</dbReference>
<accession>A0A1W2DQB7</accession>
<feature type="transmembrane region" description="Helical" evidence="8">
    <location>
        <begin position="511"/>
        <end position="532"/>
    </location>
</feature>
<proteinExistence type="inferred from homology"/>
<evidence type="ECO:0000256" key="8">
    <source>
        <dbReference type="SAM" id="Phobius"/>
    </source>
</evidence>
<dbReference type="GO" id="GO:0022857">
    <property type="term" value="F:transmembrane transporter activity"/>
    <property type="evidence" value="ECO:0007669"/>
    <property type="project" value="InterPro"/>
</dbReference>
<evidence type="ECO:0000256" key="6">
    <source>
        <dbReference type="ARBA" id="ARBA00022989"/>
    </source>
</evidence>
<keyword evidence="4" id="KW-1003">Cell membrane</keyword>
<dbReference type="Pfam" id="PF02028">
    <property type="entry name" value="BCCT"/>
    <property type="match status" value="1"/>
</dbReference>
<keyword evidence="6 8" id="KW-1133">Transmembrane helix</keyword>
<gene>
    <name evidence="9" type="ORF">SAMN02746065_11938</name>
</gene>
<feature type="transmembrane region" description="Helical" evidence="8">
    <location>
        <begin position="105"/>
        <end position="126"/>
    </location>
</feature>
<dbReference type="AlphaFoldDB" id="A0A1W2DQB7"/>
<feature type="transmembrane region" description="Helical" evidence="8">
    <location>
        <begin position="65"/>
        <end position="84"/>
    </location>
</feature>
<feature type="transmembrane region" description="Helical" evidence="8">
    <location>
        <begin position="289"/>
        <end position="309"/>
    </location>
</feature>
<comment type="similarity">
    <text evidence="2">Belongs to the BCCT transporter (TC 2.A.15) family.</text>
</comment>
<evidence type="ECO:0000313" key="9">
    <source>
        <dbReference type="EMBL" id="SMC99266.1"/>
    </source>
</evidence>
<dbReference type="OrthoDB" id="9775735at2"/>